<dbReference type="EMBL" id="CAJNYT010001650">
    <property type="protein sequence ID" value="CAF3423234.1"/>
    <property type="molecule type" value="Genomic_DNA"/>
</dbReference>
<evidence type="ECO:0000313" key="6">
    <source>
        <dbReference type="EMBL" id="CAF4360719.1"/>
    </source>
</evidence>
<dbReference type="EMBL" id="CAJOBO010001284">
    <property type="protein sequence ID" value="CAF4360719.1"/>
    <property type="molecule type" value="Genomic_DNA"/>
</dbReference>
<protein>
    <submittedName>
        <fullName evidence="3">Uncharacterized protein</fullName>
    </submittedName>
</protein>
<dbReference type="Proteomes" id="UP000663872">
    <property type="component" value="Unassembled WGS sequence"/>
</dbReference>
<dbReference type="Proteomes" id="UP000663851">
    <property type="component" value="Unassembled WGS sequence"/>
</dbReference>
<dbReference type="OrthoDB" id="10001804at2759"/>
<comment type="caution">
    <text evidence="3">The sequence shown here is derived from an EMBL/GenBank/DDBJ whole genome shotgun (WGS) entry which is preliminary data.</text>
</comment>
<proteinExistence type="predicted"/>
<sequence length="311" mass="35750">MFRAKHGIESPLAYSIASCKRPCRALCLCCQQYLCRDHLKEHDDLIDAKLPPLVDQINTLSDQLNKGTSLESSCITALNQWRDNAHRTVDQFYERKRQQFEELIQEKRNRQKQEVIHIGSNVSELIRGQEATKEQIDSITDYVRILEQDINKFEQNQFVLTPLVIDDSLISIRQDAASHGLLSSTTNSADSILSSGNHPSARQKRNIGTADNVFSKSIKLNRWEIEEQTGITDTMRINILSIISTTMDTHDRSATKAVARDVKNWLDGTYGKSWTVEIYDKQEHQPQRNITSSKYFQVKDTKFGWTILMFK</sequence>
<dbReference type="EMBL" id="CAJNYD010002036">
    <property type="protein sequence ID" value="CAF3388345.1"/>
    <property type="molecule type" value="Genomic_DNA"/>
</dbReference>
<dbReference type="Proteomes" id="UP000663869">
    <property type="component" value="Unassembled WGS sequence"/>
</dbReference>
<accession>A0A817Z481</accession>
<dbReference type="EMBL" id="CAJOBS010000446">
    <property type="protein sequence ID" value="CAF4578649.1"/>
    <property type="molecule type" value="Genomic_DNA"/>
</dbReference>
<dbReference type="SUPFAM" id="SSF54648">
    <property type="entry name" value="DLC"/>
    <property type="match status" value="1"/>
</dbReference>
<dbReference type="Proteomes" id="UP000663862">
    <property type="component" value="Unassembled WGS sequence"/>
</dbReference>
<evidence type="ECO:0000313" key="9">
    <source>
        <dbReference type="Proteomes" id="UP000663833"/>
    </source>
</evidence>
<dbReference type="EMBL" id="CAJNYU010001691">
    <property type="protein sequence ID" value="CAF3456809.1"/>
    <property type="molecule type" value="Genomic_DNA"/>
</dbReference>
<dbReference type="EMBL" id="CAJNYV010000026">
    <property type="protein sequence ID" value="CAF3325690.1"/>
    <property type="molecule type" value="Genomic_DNA"/>
</dbReference>
<organism evidence="3 9">
    <name type="scientific">Rotaria socialis</name>
    <dbReference type="NCBI Taxonomy" id="392032"/>
    <lineage>
        <taxon>Eukaryota</taxon>
        <taxon>Metazoa</taxon>
        <taxon>Spiralia</taxon>
        <taxon>Gnathifera</taxon>
        <taxon>Rotifera</taxon>
        <taxon>Eurotatoria</taxon>
        <taxon>Bdelloidea</taxon>
        <taxon>Philodinida</taxon>
        <taxon>Philodinidae</taxon>
        <taxon>Rotaria</taxon>
    </lineage>
</organism>
<evidence type="ECO:0000313" key="7">
    <source>
        <dbReference type="EMBL" id="CAF4482786.1"/>
    </source>
</evidence>
<dbReference type="InterPro" id="IPR037177">
    <property type="entry name" value="DLC_sf"/>
</dbReference>
<dbReference type="Proteomes" id="UP000663825">
    <property type="component" value="Unassembled WGS sequence"/>
</dbReference>
<dbReference type="EMBL" id="CAJNXB010000062">
    <property type="protein sequence ID" value="CAF3014217.1"/>
    <property type="molecule type" value="Genomic_DNA"/>
</dbReference>
<dbReference type="Proteomes" id="UP000663838">
    <property type="component" value="Unassembled WGS sequence"/>
</dbReference>
<evidence type="ECO:0000313" key="1">
    <source>
        <dbReference type="EMBL" id="CAF3014217.1"/>
    </source>
</evidence>
<evidence type="ECO:0000313" key="8">
    <source>
        <dbReference type="EMBL" id="CAF4578649.1"/>
    </source>
</evidence>
<dbReference type="GO" id="GO:0007017">
    <property type="term" value="P:microtubule-based process"/>
    <property type="evidence" value="ECO:0007669"/>
    <property type="project" value="InterPro"/>
</dbReference>
<dbReference type="AlphaFoldDB" id="A0A817Z481"/>
<evidence type="ECO:0000313" key="4">
    <source>
        <dbReference type="EMBL" id="CAF3423234.1"/>
    </source>
</evidence>
<evidence type="ECO:0000313" key="2">
    <source>
        <dbReference type="EMBL" id="CAF3325690.1"/>
    </source>
</evidence>
<reference evidence="3" key="1">
    <citation type="submission" date="2021-02" db="EMBL/GenBank/DDBJ databases">
        <authorList>
            <person name="Nowell W R."/>
        </authorList>
    </citation>
    <scope>NUCLEOTIDE SEQUENCE</scope>
</reference>
<name>A0A817Z481_9BILA</name>
<evidence type="ECO:0000313" key="5">
    <source>
        <dbReference type="EMBL" id="CAF3456809.1"/>
    </source>
</evidence>
<gene>
    <name evidence="5" type="ORF">FME351_LOCUS13792</name>
    <name evidence="4" type="ORF">GRG538_LOCUS11967</name>
    <name evidence="6" type="ORF">HFQ381_LOCUS17371</name>
    <name evidence="2" type="ORF">KIK155_LOCUS980</name>
    <name evidence="3" type="ORF">LUA448_LOCUS16425</name>
    <name evidence="1" type="ORF">TIS948_LOCUS2106</name>
    <name evidence="8" type="ORF">TOA249_LOCUS9114</name>
    <name evidence="7" type="ORF">TSG867_LOCUS19660</name>
</gene>
<dbReference type="Proteomes" id="UP000663865">
    <property type="component" value="Unassembled WGS sequence"/>
</dbReference>
<dbReference type="GO" id="GO:0030286">
    <property type="term" value="C:dynein complex"/>
    <property type="evidence" value="ECO:0007669"/>
    <property type="project" value="InterPro"/>
</dbReference>
<evidence type="ECO:0000313" key="3">
    <source>
        <dbReference type="EMBL" id="CAF3388345.1"/>
    </source>
</evidence>
<dbReference type="EMBL" id="CAJOBQ010001389">
    <property type="protein sequence ID" value="CAF4482786.1"/>
    <property type="molecule type" value="Genomic_DNA"/>
</dbReference>
<dbReference type="Proteomes" id="UP000663833">
    <property type="component" value="Unassembled WGS sequence"/>
</dbReference>